<sequence>MPLPAVRVPGQAGVGGIKSVLPITSRAGPAGFQNLATYLSHFDGPLSGVVNGFMSHYNEYNRLADEAQRIFDSGTDSMSDEQFAHLNGLMQQMQTARNNLITVWAHMARLRPQHPQPTLPGL</sequence>
<protein>
    <submittedName>
        <fullName evidence="1">Uncharacterized protein</fullName>
    </submittedName>
</protein>
<name>A0AAN6JNS2_9BASI</name>
<proteinExistence type="predicted"/>
<keyword evidence="2" id="KW-1185">Reference proteome</keyword>
<accession>A0AAN6JNS2</accession>
<dbReference type="Proteomes" id="UP001176517">
    <property type="component" value="Unassembled WGS sequence"/>
</dbReference>
<reference evidence="1" key="1">
    <citation type="journal article" date="2023" name="PhytoFront">
        <title>Draft Genome Resources of Seven Strains of Tilletia horrida, Causal Agent of Kernel Smut of Rice.</title>
        <authorList>
            <person name="Khanal S."/>
            <person name="Antony Babu S."/>
            <person name="Zhou X.G."/>
        </authorList>
    </citation>
    <scope>NUCLEOTIDE SEQUENCE</scope>
    <source>
        <strain evidence="1">TX6</strain>
    </source>
</reference>
<comment type="caution">
    <text evidence="1">The sequence shown here is derived from an EMBL/GenBank/DDBJ whole genome shotgun (WGS) entry which is preliminary data.</text>
</comment>
<evidence type="ECO:0000313" key="1">
    <source>
        <dbReference type="EMBL" id="KAK0543765.1"/>
    </source>
</evidence>
<gene>
    <name evidence="1" type="ORF">OC846_006295</name>
</gene>
<evidence type="ECO:0000313" key="2">
    <source>
        <dbReference type="Proteomes" id="UP001176517"/>
    </source>
</evidence>
<dbReference type="EMBL" id="JAPDMZ010000329">
    <property type="protein sequence ID" value="KAK0543765.1"/>
    <property type="molecule type" value="Genomic_DNA"/>
</dbReference>
<organism evidence="1 2">
    <name type="scientific">Tilletia horrida</name>
    <dbReference type="NCBI Taxonomy" id="155126"/>
    <lineage>
        <taxon>Eukaryota</taxon>
        <taxon>Fungi</taxon>
        <taxon>Dikarya</taxon>
        <taxon>Basidiomycota</taxon>
        <taxon>Ustilaginomycotina</taxon>
        <taxon>Exobasidiomycetes</taxon>
        <taxon>Tilletiales</taxon>
        <taxon>Tilletiaceae</taxon>
        <taxon>Tilletia</taxon>
    </lineage>
</organism>
<dbReference type="AlphaFoldDB" id="A0AAN6JNS2"/>